<feature type="domain" description="HTH marR-type" evidence="4">
    <location>
        <begin position="5"/>
        <end position="137"/>
    </location>
</feature>
<dbReference type="InterPro" id="IPR036388">
    <property type="entry name" value="WH-like_DNA-bd_sf"/>
</dbReference>
<dbReference type="SMART" id="SM00347">
    <property type="entry name" value="HTH_MARR"/>
    <property type="match status" value="1"/>
</dbReference>
<dbReference type="AlphaFoldDB" id="A0A0H3GFM8"/>
<evidence type="ECO:0000256" key="2">
    <source>
        <dbReference type="ARBA" id="ARBA00023125"/>
    </source>
</evidence>
<protein>
    <submittedName>
        <fullName evidence="5">MarR family transcriptional regulator</fullName>
    </submittedName>
</protein>
<dbReference type="Pfam" id="PF01047">
    <property type="entry name" value="MarR"/>
    <property type="match status" value="1"/>
</dbReference>
<evidence type="ECO:0000313" key="5">
    <source>
        <dbReference type="EMBL" id="AEO07707.1"/>
    </source>
</evidence>
<dbReference type="GO" id="GO:0003700">
    <property type="term" value="F:DNA-binding transcription factor activity"/>
    <property type="evidence" value="ECO:0007669"/>
    <property type="project" value="InterPro"/>
</dbReference>
<proteinExistence type="predicted"/>
<dbReference type="KEGG" id="lmt:LMRG_01970"/>
<dbReference type="RefSeq" id="WP_014601206.1">
    <property type="nucleotide sequence ID" value="NC_017544.1"/>
</dbReference>
<evidence type="ECO:0000313" key="6">
    <source>
        <dbReference type="Proteomes" id="UP000001288"/>
    </source>
</evidence>
<name>A0A0H3GFM8_LISM4</name>
<dbReference type="HOGENOM" id="CLU_083287_18_0_9"/>
<gene>
    <name evidence="5" type="ordered locus">LMRG_01970</name>
</gene>
<keyword evidence="1" id="KW-0805">Transcription regulation</keyword>
<dbReference type="GO" id="GO:0003677">
    <property type="term" value="F:DNA binding"/>
    <property type="evidence" value="ECO:0007669"/>
    <property type="project" value="UniProtKB-KW"/>
</dbReference>
<reference evidence="6" key="1">
    <citation type="submission" date="2010-04" db="EMBL/GenBank/DDBJ databases">
        <title>The genome sequence of Listeria monocytogenes strain 10403S.</title>
        <authorList>
            <consortium name="The Broad Institute Genome Sequencing Platform"/>
            <consortium name="The Broad Institute Genome Sequencing Center for Infectious Disease."/>
            <person name="Borowsky M."/>
            <person name="Borodovsky M."/>
            <person name="Young S.K."/>
            <person name="Zeng Q."/>
            <person name="Koehrsen M."/>
            <person name="Fitzgerald M."/>
            <person name="Wiedmann M."/>
            <person name="Swaminathan B."/>
            <person name="Lauer P."/>
            <person name="Portnoy D."/>
            <person name="Cossart P."/>
            <person name="Buchrieser C."/>
            <person name="Higgins D."/>
            <person name="Abouelleil A."/>
            <person name="Alvarado L."/>
            <person name="Arachchi H.M."/>
            <person name="Berlin A."/>
            <person name="Borenstein D."/>
            <person name="Brown A."/>
            <person name="Chapman S.B."/>
            <person name="Chen Z."/>
            <person name="Dunbar C.D."/>
            <person name="Engels R."/>
            <person name="Freedman E."/>
            <person name="Gearin G."/>
            <person name="Gellesch M."/>
            <person name="Goldberg J."/>
            <person name="Griggs A."/>
            <person name="Gujja S."/>
            <person name="Heilman E."/>
            <person name="Heiman D."/>
            <person name="Howarth C."/>
            <person name="Jen D."/>
            <person name="Larson L."/>
            <person name="Lui A."/>
            <person name="MacDonald J."/>
            <person name="Mehta T."/>
            <person name="Montmayeur A."/>
            <person name="Neiman D."/>
            <person name="Park D."/>
            <person name="Pearson M."/>
            <person name="Priest M."/>
            <person name="Richards J."/>
            <person name="Roberts A."/>
            <person name="Saif S."/>
            <person name="Shea T."/>
            <person name="Shenoy N."/>
            <person name="Sisk P."/>
            <person name="Stolte C."/>
            <person name="Sykes S."/>
            <person name="Walk T."/>
            <person name="White J."/>
            <person name="Yandava C."/>
            <person name="Haas B."/>
            <person name="Nusbaum C."/>
            <person name="Birren B."/>
        </authorList>
    </citation>
    <scope>NUCLEOTIDE SEQUENCE [LARGE SCALE GENOMIC DNA]</scope>
    <source>
        <strain evidence="6">10403S</strain>
    </source>
</reference>
<dbReference type="PANTHER" id="PTHR42756">
    <property type="entry name" value="TRANSCRIPTIONAL REGULATOR, MARR"/>
    <property type="match status" value="1"/>
</dbReference>
<dbReference type="Gene3D" id="1.10.10.10">
    <property type="entry name" value="Winged helix-like DNA-binding domain superfamily/Winged helix DNA-binding domain"/>
    <property type="match status" value="1"/>
</dbReference>
<evidence type="ECO:0000256" key="3">
    <source>
        <dbReference type="ARBA" id="ARBA00023163"/>
    </source>
</evidence>
<organism evidence="5 6">
    <name type="scientific">Listeria monocytogenes serotype 1/2a (strain 10403S)</name>
    <dbReference type="NCBI Taxonomy" id="393133"/>
    <lineage>
        <taxon>Bacteria</taxon>
        <taxon>Bacillati</taxon>
        <taxon>Bacillota</taxon>
        <taxon>Bacilli</taxon>
        <taxon>Bacillales</taxon>
        <taxon>Listeriaceae</taxon>
        <taxon>Listeria</taxon>
    </lineage>
</organism>
<dbReference type="InterPro" id="IPR000835">
    <property type="entry name" value="HTH_MarR-typ"/>
</dbReference>
<dbReference type="PANTHER" id="PTHR42756:SF1">
    <property type="entry name" value="TRANSCRIPTIONAL REPRESSOR OF EMRAB OPERON"/>
    <property type="match status" value="1"/>
</dbReference>
<sequence>MADRQESLAKAIAIIHRSESTFKNKKLLETGLNIGQLRYLWTLYKEDGISQESMAKRFMVDKASVTRHIKRLEELGMIRREIDAKDRRIQRIFVTETGFQMRDLIEEVTAEWSALLTANFSEKEKDDLMHLIGRLSDNAIMAVEGGEVE</sequence>
<dbReference type="PROSITE" id="PS50995">
    <property type="entry name" value="HTH_MARR_2"/>
    <property type="match status" value="1"/>
</dbReference>
<dbReference type="SUPFAM" id="SSF46785">
    <property type="entry name" value="Winged helix' DNA-binding domain"/>
    <property type="match status" value="1"/>
</dbReference>
<evidence type="ECO:0000256" key="1">
    <source>
        <dbReference type="ARBA" id="ARBA00023015"/>
    </source>
</evidence>
<keyword evidence="2" id="KW-0238">DNA-binding</keyword>
<dbReference type="Proteomes" id="UP000001288">
    <property type="component" value="Chromosome"/>
</dbReference>
<keyword evidence="3" id="KW-0804">Transcription</keyword>
<dbReference type="InterPro" id="IPR036390">
    <property type="entry name" value="WH_DNA-bd_sf"/>
</dbReference>
<dbReference type="PRINTS" id="PR00598">
    <property type="entry name" value="HTHMARR"/>
</dbReference>
<dbReference type="EMBL" id="CP002002">
    <property type="protein sequence ID" value="AEO07707.1"/>
    <property type="molecule type" value="Genomic_DNA"/>
</dbReference>
<evidence type="ECO:0000259" key="4">
    <source>
        <dbReference type="PROSITE" id="PS50995"/>
    </source>
</evidence>
<accession>A0A0H3GFM8</accession>